<dbReference type="EMBL" id="JADJIB010000005">
    <property type="protein sequence ID" value="MBK7274280.1"/>
    <property type="molecule type" value="Genomic_DNA"/>
</dbReference>
<gene>
    <name evidence="2" type="ORF">IPI13_14300</name>
</gene>
<sequence length="336" mass="36744">MTQPSLTPSGHRVLGGPSWRPGQPLDERGLARLAAEQFDLLTHAQCRAAGLGWNVIDHRVRSGRWTRLYPEVYLTRPGRDDPLTTMTAALLAVGEPAALSHESAAYLHGLRRMPPQPHLLVPAGRAPAPPGVVVHRTRHLDRRVDELGWPWRTTVEDTVLDCADLRSLTLDGAVDLAARACAQRLTTARQLAAALAGRSRHRLRADLVDVLTDVGAGAESVLEVRFVRGVLRPHGLPEGVGQHGSAAGCHDRVFHEQRLVVELDGRLGHAGWAGRQRDSRRDRRAGVEGWFTTRGYWTDVVGTPCVFASEFVALLSSRGWLGSAHRCTRPGCRLLG</sequence>
<dbReference type="AlphaFoldDB" id="A0A935IN39"/>
<name>A0A935IN39_9MICO</name>
<evidence type="ECO:0000313" key="2">
    <source>
        <dbReference type="EMBL" id="MBK7274280.1"/>
    </source>
</evidence>
<comment type="caution">
    <text evidence="2">The sequence shown here is derived from an EMBL/GenBank/DDBJ whole genome shotgun (WGS) entry which is preliminary data.</text>
</comment>
<protein>
    <recommendedName>
        <fullName evidence="4">DUF559 domain-containing protein</fullName>
    </recommendedName>
</protein>
<accession>A0A935IN39</accession>
<dbReference type="Proteomes" id="UP000726105">
    <property type="component" value="Unassembled WGS sequence"/>
</dbReference>
<evidence type="ECO:0000256" key="1">
    <source>
        <dbReference type="SAM" id="MobiDB-lite"/>
    </source>
</evidence>
<feature type="region of interest" description="Disordered" evidence="1">
    <location>
        <begin position="1"/>
        <end position="25"/>
    </location>
</feature>
<evidence type="ECO:0000313" key="3">
    <source>
        <dbReference type="Proteomes" id="UP000726105"/>
    </source>
</evidence>
<organism evidence="2 3">
    <name type="scientific">Candidatus Phosphoribacter hodrii</name>
    <dbReference type="NCBI Taxonomy" id="2953743"/>
    <lineage>
        <taxon>Bacteria</taxon>
        <taxon>Bacillati</taxon>
        <taxon>Actinomycetota</taxon>
        <taxon>Actinomycetes</taxon>
        <taxon>Micrococcales</taxon>
        <taxon>Dermatophilaceae</taxon>
        <taxon>Candidatus Phosphoribacter</taxon>
    </lineage>
</organism>
<reference evidence="2 3" key="1">
    <citation type="submission" date="2020-10" db="EMBL/GenBank/DDBJ databases">
        <title>Connecting structure to function with the recovery of over 1000 high-quality activated sludge metagenome-assembled genomes encoding full-length rRNA genes using long-read sequencing.</title>
        <authorList>
            <person name="Singleton C.M."/>
            <person name="Petriglieri F."/>
            <person name="Kristensen J.M."/>
            <person name="Kirkegaard R.H."/>
            <person name="Michaelsen T.Y."/>
            <person name="Andersen M.H."/>
            <person name="Karst S.M."/>
            <person name="Dueholm M.S."/>
            <person name="Nielsen P.H."/>
            <person name="Albertsen M."/>
        </authorList>
    </citation>
    <scope>NUCLEOTIDE SEQUENCE [LARGE SCALE GENOMIC DNA]</scope>
    <source>
        <strain evidence="2">Ega_18-Q3-R5-49_MAXAC.001</strain>
    </source>
</reference>
<proteinExistence type="predicted"/>
<evidence type="ECO:0008006" key="4">
    <source>
        <dbReference type="Google" id="ProtNLM"/>
    </source>
</evidence>